<dbReference type="Gene3D" id="1.25.40.10">
    <property type="entry name" value="Tetratricopeptide repeat domain"/>
    <property type="match status" value="4"/>
</dbReference>
<comment type="caution">
    <text evidence="8">The sequence shown here is derived from an EMBL/GenBank/DDBJ whole genome shotgun (WGS) entry which is preliminary data.</text>
</comment>
<accession>A0A812CLR2</accession>
<name>A0A812CLR2_ACAPH</name>
<evidence type="ECO:0000259" key="6">
    <source>
        <dbReference type="Pfam" id="PF25064"/>
    </source>
</evidence>
<dbReference type="SUPFAM" id="SSF48452">
    <property type="entry name" value="TPR-like"/>
    <property type="match status" value="4"/>
</dbReference>
<dbReference type="PANTHER" id="PTHR14699:SF0">
    <property type="entry name" value="TETRATRICOPEPTIDE REPEAT PROTEIN 21 HOMOLOG"/>
    <property type="match status" value="1"/>
</dbReference>
<dbReference type="GO" id="GO:0035721">
    <property type="term" value="P:intraciliary retrograde transport"/>
    <property type="evidence" value="ECO:0007669"/>
    <property type="project" value="TreeGrafter"/>
</dbReference>
<dbReference type="InterPro" id="IPR056835">
    <property type="entry name" value="ARM_TT21_5th"/>
</dbReference>
<dbReference type="EMBL" id="CAHIKZ030001845">
    <property type="protein sequence ID" value="CAE1275558.1"/>
    <property type="molecule type" value="Genomic_DNA"/>
</dbReference>
<dbReference type="Proteomes" id="UP000597762">
    <property type="component" value="Unassembled WGS sequence"/>
</dbReference>
<dbReference type="PROSITE" id="PS50005">
    <property type="entry name" value="TPR"/>
    <property type="match status" value="2"/>
</dbReference>
<evidence type="ECO:0000256" key="2">
    <source>
        <dbReference type="ARBA" id="ARBA00022737"/>
    </source>
</evidence>
<comment type="similarity">
    <text evidence="1">Belongs to the TTC21 family.</text>
</comment>
<proteinExistence type="inferred from homology"/>
<feature type="domain" description="Tetratricopeptide repeat protein 21A/21B fourth ARM" evidence="7">
    <location>
        <begin position="249"/>
        <end position="368"/>
    </location>
</feature>
<evidence type="ECO:0000256" key="3">
    <source>
        <dbReference type="ARBA" id="ARBA00022803"/>
    </source>
</evidence>
<organism evidence="8 9">
    <name type="scientific">Acanthosepion pharaonis</name>
    <name type="common">Pharaoh cuttlefish</name>
    <name type="synonym">Sepia pharaonis</name>
    <dbReference type="NCBI Taxonomy" id="158019"/>
    <lineage>
        <taxon>Eukaryota</taxon>
        <taxon>Metazoa</taxon>
        <taxon>Spiralia</taxon>
        <taxon>Lophotrochozoa</taxon>
        <taxon>Mollusca</taxon>
        <taxon>Cephalopoda</taxon>
        <taxon>Coleoidea</taxon>
        <taxon>Decapodiformes</taxon>
        <taxon>Sepiida</taxon>
        <taxon>Sepiina</taxon>
        <taxon>Sepiidae</taxon>
        <taxon>Acanthosepion</taxon>
    </lineage>
</organism>
<sequence length="654" mass="74649">MSPLVLAAIHLHLNNFKLAAQSLEFGLSHNFQVREHPVYHLIRAQIQKKQNELTDAIQTLQYAMGLPGMKASGKPSVREKIHVNVNDRVSVFLELADTHRLLGQQHEAAKVMQDAINEFQGSPEEVRITIANVDLALARGDIELALGTLRNVSPEQQYFVQAREKMADIYLNYRNDKRLYANCYRELVEKKPSVHTSLLLGDAYMSIQEPEKAIEIYESALRLNPKDTTLASKIVLVDHLVNCIHFHLIDLAELLLRLKQHEKAEKILRQTLEQDVKYTDLDVMKEQAKCLHLLTKICQQTNRSEDALLFFTKAKEMQIRVYQRVQTEQPDMVPVQRQMITKLCCEMAQHAMNYSDYEHAVASYKEALTYNEGDGRNDAATIMLADLSFSRNDYENSLKHYKQLLTTKPDNYEVLAKLVDLLRRSGNLEDAADFLETAKETSPHSKTDAGFNYCLGLYDWYTGRSTAALKCFNMARKDTVWGNRAIFNMVEICLNPDSDTIGGEVFESVEGQTGMDKMKLDNEQVALRTAEKLLKEVKPRNGNIRLQLMENMVLVASKTKSNVEKALTSFMEVASLQKDNVGALYGMATAYMVQKQVPKARNQLKRVSKSNWTLEDAEDLEKSWLLLADIYIQSSKYDMSNELLKKCLQYNKVS</sequence>
<keyword evidence="3 4" id="KW-0802">TPR repeat</keyword>
<evidence type="ECO:0000256" key="1">
    <source>
        <dbReference type="ARBA" id="ARBA00010935"/>
    </source>
</evidence>
<dbReference type="InterPro" id="IPR056834">
    <property type="entry name" value="ARM_TT21_C"/>
</dbReference>
<feature type="domain" description="Tetratricopeptide repeat protein 21A/21B fifth ARM repeats" evidence="6">
    <location>
        <begin position="379"/>
        <end position="494"/>
    </location>
</feature>
<dbReference type="OrthoDB" id="10259630at2759"/>
<dbReference type="GO" id="GO:0030991">
    <property type="term" value="C:intraciliary transport particle A"/>
    <property type="evidence" value="ECO:0007669"/>
    <property type="project" value="TreeGrafter"/>
</dbReference>
<dbReference type="GO" id="GO:0005929">
    <property type="term" value="C:cilium"/>
    <property type="evidence" value="ECO:0007669"/>
    <property type="project" value="GOC"/>
</dbReference>
<gene>
    <name evidence="8" type="ORF">SPHA_39537</name>
</gene>
<evidence type="ECO:0000313" key="8">
    <source>
        <dbReference type="EMBL" id="CAE1275558.1"/>
    </source>
</evidence>
<evidence type="ECO:0000259" key="7">
    <source>
        <dbReference type="Pfam" id="PF25068"/>
    </source>
</evidence>
<dbReference type="Pfam" id="PF25058">
    <property type="entry name" value="ARM_TT21"/>
    <property type="match status" value="1"/>
</dbReference>
<dbReference type="AlphaFoldDB" id="A0A812CLR2"/>
<dbReference type="Pfam" id="PF25063">
    <property type="entry name" value="ARM_TT21_C"/>
    <property type="match status" value="1"/>
</dbReference>
<dbReference type="InterPro" id="IPR056836">
    <property type="entry name" value="ARM_TT21_4th"/>
</dbReference>
<dbReference type="InterPro" id="IPR019734">
    <property type="entry name" value="TPR_rpt"/>
</dbReference>
<dbReference type="Pfam" id="PF13181">
    <property type="entry name" value="TPR_8"/>
    <property type="match status" value="1"/>
</dbReference>
<dbReference type="SMART" id="SM00028">
    <property type="entry name" value="TPR"/>
    <property type="match status" value="10"/>
</dbReference>
<keyword evidence="9" id="KW-1185">Reference proteome</keyword>
<reference evidence="8" key="1">
    <citation type="submission" date="2021-01" db="EMBL/GenBank/DDBJ databases">
        <authorList>
            <person name="Li R."/>
            <person name="Bekaert M."/>
        </authorList>
    </citation>
    <scope>NUCLEOTIDE SEQUENCE</scope>
    <source>
        <strain evidence="8">Farmed</strain>
    </source>
</reference>
<dbReference type="Pfam" id="PF25064">
    <property type="entry name" value="ARM_TT21_5th"/>
    <property type="match status" value="1"/>
</dbReference>
<dbReference type="InterPro" id="IPR011990">
    <property type="entry name" value="TPR-like_helical_dom_sf"/>
</dbReference>
<dbReference type="GO" id="GO:0061512">
    <property type="term" value="P:protein localization to cilium"/>
    <property type="evidence" value="ECO:0007669"/>
    <property type="project" value="TreeGrafter"/>
</dbReference>
<evidence type="ECO:0000259" key="5">
    <source>
        <dbReference type="Pfam" id="PF25063"/>
    </source>
</evidence>
<dbReference type="Pfam" id="PF25068">
    <property type="entry name" value="ARM_TT21_4th"/>
    <property type="match status" value="1"/>
</dbReference>
<feature type="repeat" description="TPR" evidence="4">
    <location>
        <begin position="194"/>
        <end position="227"/>
    </location>
</feature>
<evidence type="ECO:0000256" key="4">
    <source>
        <dbReference type="PROSITE-ProRule" id="PRU00339"/>
    </source>
</evidence>
<evidence type="ECO:0000313" key="9">
    <source>
        <dbReference type="Proteomes" id="UP000597762"/>
    </source>
</evidence>
<feature type="repeat" description="TPR" evidence="4">
    <location>
        <begin position="378"/>
        <end position="411"/>
    </location>
</feature>
<dbReference type="PANTHER" id="PTHR14699">
    <property type="entry name" value="STI2 PROTEIN-RELATED"/>
    <property type="match status" value="1"/>
</dbReference>
<feature type="domain" description="Tetratricopeptide repeat protein 21A/21B C-terminal ARM" evidence="5">
    <location>
        <begin position="529"/>
        <end position="652"/>
    </location>
</feature>
<dbReference type="InterPro" id="IPR040364">
    <property type="entry name" value="TTC21A/TTC21B"/>
</dbReference>
<protein>
    <submittedName>
        <fullName evidence="8">TTC21B</fullName>
    </submittedName>
</protein>
<dbReference type="FunFam" id="1.25.40.10:FF:000197">
    <property type="entry name" value="Tetratricopeptide repeat domain 21B"/>
    <property type="match status" value="1"/>
</dbReference>
<keyword evidence="2" id="KW-0677">Repeat</keyword>